<dbReference type="EMBL" id="CP096574">
    <property type="protein sequence ID" value="UPU35911.1"/>
    <property type="molecule type" value="Genomic_DNA"/>
</dbReference>
<dbReference type="Gene3D" id="3.40.50.300">
    <property type="entry name" value="P-loop containing nucleotide triphosphate hydrolases"/>
    <property type="match status" value="1"/>
</dbReference>
<dbReference type="PIRSF" id="PIRSF029347">
    <property type="entry name" value="RecF"/>
    <property type="match status" value="1"/>
</dbReference>
<dbReference type="InterPro" id="IPR003959">
    <property type="entry name" value="ATPase_AAA_core"/>
</dbReference>
<dbReference type="PANTHER" id="PTHR43581">
    <property type="entry name" value="ATP/GTP PHOSPHATASE"/>
    <property type="match status" value="1"/>
</dbReference>
<gene>
    <name evidence="2" type="ORF">GMPD_04250</name>
    <name evidence="3" type="ORF">M1B72_21115</name>
</gene>
<dbReference type="InterPro" id="IPR027417">
    <property type="entry name" value="P-loop_NTPase"/>
</dbReference>
<dbReference type="Proteomes" id="UP000568888">
    <property type="component" value="Unassembled WGS sequence"/>
</dbReference>
<reference evidence="3" key="3">
    <citation type="submission" date="2022-04" db="EMBL/GenBank/DDBJ databases">
        <authorList>
            <person name="Liu G."/>
        </authorList>
    </citation>
    <scope>NUCLEOTIDE SEQUENCE</scope>
    <source>
        <strain evidence="3">RG22</strain>
    </source>
</reference>
<dbReference type="AlphaFoldDB" id="A0A6V8MQY8"/>
<accession>A0A6V8MQY8</accession>
<dbReference type="EMBL" id="BLXY01000001">
    <property type="protein sequence ID" value="GFO62506.1"/>
    <property type="molecule type" value="Genomic_DNA"/>
</dbReference>
<evidence type="ECO:0000313" key="5">
    <source>
        <dbReference type="Proteomes" id="UP000831485"/>
    </source>
</evidence>
<dbReference type="PANTHER" id="PTHR43581:SF2">
    <property type="entry name" value="EXCINUCLEASE ATPASE SUBUNIT"/>
    <property type="match status" value="1"/>
</dbReference>
<dbReference type="SUPFAM" id="SSF52540">
    <property type="entry name" value="P-loop containing nucleoside triphosphate hydrolases"/>
    <property type="match status" value="1"/>
</dbReference>
<feature type="domain" description="ATPase AAA-type core" evidence="1">
    <location>
        <begin position="23"/>
        <end position="335"/>
    </location>
</feature>
<dbReference type="Pfam" id="PF13304">
    <property type="entry name" value="AAA_21"/>
    <property type="match status" value="1"/>
</dbReference>
<keyword evidence="5" id="KW-1185">Reference proteome</keyword>
<dbReference type="InterPro" id="IPR051396">
    <property type="entry name" value="Bact_Antivir_Def_Nuclease"/>
</dbReference>
<organism evidence="2 4">
    <name type="scientific">Geomonas paludis</name>
    <dbReference type="NCBI Taxonomy" id="2740185"/>
    <lineage>
        <taxon>Bacteria</taxon>
        <taxon>Pseudomonadati</taxon>
        <taxon>Thermodesulfobacteriota</taxon>
        <taxon>Desulfuromonadia</taxon>
        <taxon>Geobacterales</taxon>
        <taxon>Geobacteraceae</taxon>
        <taxon>Geomonas</taxon>
    </lineage>
</organism>
<dbReference type="GO" id="GO:0016887">
    <property type="term" value="F:ATP hydrolysis activity"/>
    <property type="evidence" value="ECO:0007669"/>
    <property type="project" value="InterPro"/>
</dbReference>
<evidence type="ECO:0000259" key="1">
    <source>
        <dbReference type="Pfam" id="PF13304"/>
    </source>
</evidence>
<proteinExistence type="predicted"/>
<evidence type="ECO:0000313" key="3">
    <source>
        <dbReference type="EMBL" id="UPU35911.1"/>
    </source>
</evidence>
<dbReference type="Proteomes" id="UP000831485">
    <property type="component" value="Chromosome"/>
</dbReference>
<reference evidence="4" key="1">
    <citation type="submission" date="2020-06" db="EMBL/GenBank/DDBJ databases">
        <title>Draft genomic sequecing of Geomonas sp. Red736.</title>
        <authorList>
            <person name="Itoh H."/>
            <person name="Xu Z.X."/>
            <person name="Ushijima N."/>
            <person name="Masuda Y."/>
            <person name="Shiratori Y."/>
            <person name="Senoo K."/>
        </authorList>
    </citation>
    <scope>NUCLEOTIDE SEQUENCE [LARGE SCALE GENOMIC DNA]</scope>
    <source>
        <strain evidence="4">Red736</strain>
    </source>
</reference>
<evidence type="ECO:0000313" key="2">
    <source>
        <dbReference type="EMBL" id="GFO62506.1"/>
    </source>
</evidence>
<protein>
    <submittedName>
        <fullName evidence="3">AAA family ATPase</fullName>
    </submittedName>
</protein>
<reference evidence="2" key="2">
    <citation type="journal article" date="2021" name="Int. J. Syst. Evol. Microbiol.">
        <title>Geomonas silvestris sp. nov., Geomonas paludis sp. nov. and Geomonas limicola sp. nov., isolated from terrestrial environments, and emended description of the genus Geomonas.</title>
        <authorList>
            <person name="Itoh H."/>
            <person name="Xu Z."/>
            <person name="Masuda Y."/>
            <person name="Ushijima N."/>
            <person name="Hayakawa C."/>
            <person name="Shiratori Y."/>
            <person name="Senoo K."/>
        </authorList>
    </citation>
    <scope>NUCLEOTIDE SEQUENCE</scope>
    <source>
        <strain evidence="2">Red736</strain>
    </source>
</reference>
<dbReference type="RefSeq" id="WP_183344586.1">
    <property type="nucleotide sequence ID" value="NZ_BLXY01000001.1"/>
</dbReference>
<evidence type="ECO:0000313" key="4">
    <source>
        <dbReference type="Proteomes" id="UP000568888"/>
    </source>
</evidence>
<sequence>MIRTIRIEGFKSLATLSLELGRVNCFIGANGVGKSNILEAIGVLGAAANGTVDDESLRRRGVRPGLPRLYKSSFEAGRVPPHIALAAEGEEVEMYRVSLLNPLENPQPAWTFKTEYLTDGITDIVSEGVRSSKRINPAAGLAALKVVDLETESPALRLMQALQGYSIYTPDTFTLRGLIADQQSREPVGLSGGQLADAFAALRKNGLSKDEDLLESVVELIDWVEDIQTTTAAGSLLSPSVPRSKTVLKFTDRFMKKGRNTLTSHDASEGALYVLFCAVLCLSPNAPRLLAIDNLDQALNPRLVARLTAKLGPWLSHGGQQRQMMFTAHNPAVLDGLDLEDDEIRLFAVDRDSDGHTVVNRITLTENLLKLNKDYPLSRLWLMGHLGAVPNV</sequence>
<dbReference type="GO" id="GO:0005524">
    <property type="term" value="F:ATP binding"/>
    <property type="evidence" value="ECO:0007669"/>
    <property type="project" value="InterPro"/>
</dbReference>
<name>A0A6V8MQY8_9BACT</name>
<dbReference type="InterPro" id="IPR014555">
    <property type="entry name" value="RecF-like"/>
</dbReference>